<gene>
    <name evidence="3" type="ORF">M419DRAFT_133695</name>
</gene>
<sequence>MASNSNFGAETTAEEVASTFCDQIVGKTILITGISPNGLGAATAHALARYDPASLIFTARTVSKASAVANTIRAEYPNLKTQIHVVRIDLSDLESTRQAAATIQSLTPHIDIMINNAAVMALPNRVITNNGLEAHLATNFLGHFILTSLLLPQLKAASPKARVVNIVSGGFYVQPFRFSDYNFDGGKELPEDERVDLEMAEELGMGWVKDVGTGYVPFLAYSQTSTALMLYTKGLNEGLSGDKIKAFSAAPGVVLTELQRHLPSGFRNPKMVYKSASQGAASFLVAALDPSLEGHPGAYIDDCQIRQTPQHARDDAAARRLWSLAQSWMKAA</sequence>
<accession>A0A024S154</accession>
<dbReference type="InterPro" id="IPR036291">
    <property type="entry name" value="NAD(P)-bd_dom_sf"/>
</dbReference>
<dbReference type="GO" id="GO:0016491">
    <property type="term" value="F:oxidoreductase activity"/>
    <property type="evidence" value="ECO:0007669"/>
    <property type="project" value="UniProtKB-KW"/>
</dbReference>
<evidence type="ECO:0000256" key="2">
    <source>
        <dbReference type="ARBA" id="ARBA00023002"/>
    </source>
</evidence>
<dbReference type="KEGG" id="trr:M419DRAFT_133695"/>
<comment type="similarity">
    <text evidence="1">Belongs to the short-chain dehydrogenases/reductases (SDR) family.</text>
</comment>
<dbReference type="Pfam" id="PF00106">
    <property type="entry name" value="adh_short"/>
    <property type="match status" value="1"/>
</dbReference>
<dbReference type="PANTHER" id="PTHR24320">
    <property type="entry name" value="RETINOL DEHYDROGENASE"/>
    <property type="match status" value="1"/>
</dbReference>
<evidence type="ECO:0000313" key="4">
    <source>
        <dbReference type="Proteomes" id="UP000024376"/>
    </source>
</evidence>
<dbReference type="HOGENOM" id="CLU_010194_44_0_1"/>
<protein>
    <submittedName>
        <fullName evidence="3">Oxidoreductase</fullName>
    </submittedName>
</protein>
<organism evidence="3 4">
    <name type="scientific">Hypocrea jecorina (strain ATCC 56765 / BCRC 32924 / NRRL 11460 / Rut C-30)</name>
    <name type="common">Trichoderma reesei</name>
    <dbReference type="NCBI Taxonomy" id="1344414"/>
    <lineage>
        <taxon>Eukaryota</taxon>
        <taxon>Fungi</taxon>
        <taxon>Dikarya</taxon>
        <taxon>Ascomycota</taxon>
        <taxon>Pezizomycotina</taxon>
        <taxon>Sordariomycetes</taxon>
        <taxon>Hypocreomycetidae</taxon>
        <taxon>Hypocreales</taxon>
        <taxon>Hypocreaceae</taxon>
        <taxon>Trichoderma</taxon>
    </lineage>
</organism>
<evidence type="ECO:0000313" key="3">
    <source>
        <dbReference type="EMBL" id="ETR98180.1"/>
    </source>
</evidence>
<dbReference type="PANTHER" id="PTHR24320:SF283">
    <property type="entry name" value="RETINOL DEHYDROGENASE 11"/>
    <property type="match status" value="1"/>
</dbReference>
<evidence type="ECO:0000256" key="1">
    <source>
        <dbReference type="ARBA" id="ARBA00006484"/>
    </source>
</evidence>
<dbReference type="Gene3D" id="3.40.50.720">
    <property type="entry name" value="NAD(P)-binding Rossmann-like Domain"/>
    <property type="match status" value="1"/>
</dbReference>
<dbReference type="SUPFAM" id="SSF51735">
    <property type="entry name" value="NAD(P)-binding Rossmann-fold domains"/>
    <property type="match status" value="1"/>
</dbReference>
<name>A0A024S154_HYPJR</name>
<dbReference type="Proteomes" id="UP000024376">
    <property type="component" value="Unassembled WGS sequence"/>
</dbReference>
<keyword evidence="2" id="KW-0560">Oxidoreductase</keyword>
<proteinExistence type="inferred from homology"/>
<dbReference type="AlphaFoldDB" id="A0A024S154"/>
<reference evidence="4" key="1">
    <citation type="journal article" date="2013" name="Ind. Biotechnol.">
        <title>Comparative genomics analysis of Trichoderma reesei strains.</title>
        <authorList>
            <person name="Koike H."/>
            <person name="Aerts A."/>
            <person name="LaButti K."/>
            <person name="Grigoriev I.V."/>
            <person name="Baker S.E."/>
        </authorList>
    </citation>
    <scope>NUCLEOTIDE SEQUENCE [LARGE SCALE GENOMIC DNA]</scope>
    <source>
        <strain evidence="4">ATCC 56765 / BCRC 32924 / NRRL 11460 / Rut C-30</strain>
    </source>
</reference>
<dbReference type="EMBL" id="KI911164">
    <property type="protein sequence ID" value="ETR98180.1"/>
    <property type="molecule type" value="Genomic_DNA"/>
</dbReference>
<dbReference type="PRINTS" id="PR00081">
    <property type="entry name" value="GDHRDH"/>
</dbReference>
<dbReference type="InterPro" id="IPR002347">
    <property type="entry name" value="SDR_fam"/>
</dbReference>
<dbReference type="OrthoDB" id="191139at2759"/>